<keyword evidence="7 9" id="KW-0472">Membrane</keyword>
<feature type="transmembrane region" description="Helical" evidence="9">
    <location>
        <begin position="28"/>
        <end position="50"/>
    </location>
</feature>
<dbReference type="EMBL" id="FNZE01000001">
    <property type="protein sequence ID" value="SEI62768.1"/>
    <property type="molecule type" value="Genomic_DNA"/>
</dbReference>
<keyword evidence="6 9" id="KW-1133">Transmembrane helix</keyword>
<feature type="transmembrane region" description="Helical" evidence="9">
    <location>
        <begin position="114"/>
        <end position="135"/>
    </location>
</feature>
<evidence type="ECO:0000256" key="1">
    <source>
        <dbReference type="ARBA" id="ARBA00004429"/>
    </source>
</evidence>
<keyword evidence="11" id="KW-1185">Reference proteome</keyword>
<dbReference type="OrthoDB" id="9792470at2"/>
<dbReference type="InterPro" id="IPR009315">
    <property type="entry name" value="P_starv_induced_PsiE"/>
</dbReference>
<evidence type="ECO:0000256" key="2">
    <source>
        <dbReference type="ARBA" id="ARBA00005632"/>
    </source>
</evidence>
<keyword evidence="5 9" id="KW-0812">Transmembrane</keyword>
<dbReference type="Pfam" id="PF06146">
    <property type="entry name" value="PsiE"/>
    <property type="match status" value="1"/>
</dbReference>
<evidence type="ECO:0000256" key="6">
    <source>
        <dbReference type="ARBA" id="ARBA00022989"/>
    </source>
</evidence>
<evidence type="ECO:0000256" key="7">
    <source>
        <dbReference type="ARBA" id="ARBA00023136"/>
    </source>
</evidence>
<evidence type="ECO:0000256" key="5">
    <source>
        <dbReference type="ARBA" id="ARBA00022692"/>
    </source>
</evidence>
<comment type="similarity">
    <text evidence="2">Belongs to the PsiE family.</text>
</comment>
<keyword evidence="4" id="KW-1003">Cell membrane</keyword>
<feature type="transmembrane region" description="Helical" evidence="9">
    <location>
        <begin position="62"/>
        <end position="79"/>
    </location>
</feature>
<dbReference type="PANTHER" id="PTHR37819">
    <property type="entry name" value="PROTEIN PSIE"/>
    <property type="match status" value="1"/>
</dbReference>
<dbReference type="GO" id="GO:0016036">
    <property type="term" value="P:cellular response to phosphate starvation"/>
    <property type="evidence" value="ECO:0007669"/>
    <property type="project" value="InterPro"/>
</dbReference>
<organism evidence="10 11">
    <name type="scientific">Pseudomonas linyingensis</name>
    <dbReference type="NCBI Taxonomy" id="915471"/>
    <lineage>
        <taxon>Bacteria</taxon>
        <taxon>Pseudomonadati</taxon>
        <taxon>Pseudomonadota</taxon>
        <taxon>Gammaproteobacteria</taxon>
        <taxon>Pseudomonadales</taxon>
        <taxon>Pseudomonadaceae</taxon>
        <taxon>Pseudomonas</taxon>
    </lineage>
</organism>
<sequence length="162" mass="17626">MKSHWAERLRHAMHSQADALGNLLVEGFHYLALFAIGGAVAWAAGHTFLGMFERGQATIDDILLLFIYLELGAMVGIYFKTNHMPVRFLIYVAITALTRLLIGDIQHNHKPNMGIVMVCGAILLLAIATLVVRYASTKFPSPPANVPGRSKVGDSASLGDQP</sequence>
<evidence type="ECO:0000256" key="9">
    <source>
        <dbReference type="SAM" id="Phobius"/>
    </source>
</evidence>
<gene>
    <name evidence="10" type="ORF">SAMN05216201_101277</name>
</gene>
<comment type="subcellular location">
    <subcellularLocation>
        <location evidence="1">Cell inner membrane</location>
        <topology evidence="1">Multi-pass membrane protein</topology>
    </subcellularLocation>
</comment>
<dbReference type="Proteomes" id="UP000242930">
    <property type="component" value="Unassembled WGS sequence"/>
</dbReference>
<dbReference type="GO" id="GO:0005886">
    <property type="term" value="C:plasma membrane"/>
    <property type="evidence" value="ECO:0007669"/>
    <property type="project" value="UniProtKB-SubCell"/>
</dbReference>
<feature type="region of interest" description="Disordered" evidence="8">
    <location>
        <begin position="141"/>
        <end position="162"/>
    </location>
</feature>
<feature type="transmembrane region" description="Helical" evidence="9">
    <location>
        <begin position="85"/>
        <end position="102"/>
    </location>
</feature>
<dbReference type="PIRSF" id="PIRSF029598">
    <property type="entry name" value="PsiE"/>
    <property type="match status" value="1"/>
</dbReference>
<reference evidence="11" key="1">
    <citation type="submission" date="2016-10" db="EMBL/GenBank/DDBJ databases">
        <authorList>
            <person name="Varghese N."/>
            <person name="Submissions S."/>
        </authorList>
    </citation>
    <scope>NUCLEOTIDE SEQUENCE [LARGE SCALE GENOMIC DNA]</scope>
    <source>
        <strain evidence="11">LMG 25967</strain>
    </source>
</reference>
<dbReference type="RefSeq" id="WP_090305730.1">
    <property type="nucleotide sequence ID" value="NZ_FNZE01000001.1"/>
</dbReference>
<dbReference type="STRING" id="915471.SAMN05216201_101277"/>
<proteinExistence type="inferred from homology"/>
<evidence type="ECO:0000313" key="11">
    <source>
        <dbReference type="Proteomes" id="UP000242930"/>
    </source>
</evidence>
<accession>A0A1H6S3R0</accession>
<dbReference type="PANTHER" id="PTHR37819:SF1">
    <property type="entry name" value="PROTEIN PSIE"/>
    <property type="match status" value="1"/>
</dbReference>
<evidence type="ECO:0000256" key="4">
    <source>
        <dbReference type="ARBA" id="ARBA00022475"/>
    </source>
</evidence>
<evidence type="ECO:0000256" key="8">
    <source>
        <dbReference type="SAM" id="MobiDB-lite"/>
    </source>
</evidence>
<protein>
    <recommendedName>
        <fullName evidence="3">Protein PsiE</fullName>
    </recommendedName>
</protein>
<dbReference type="AlphaFoldDB" id="A0A1H6S3R0"/>
<name>A0A1H6S3R0_9PSED</name>
<evidence type="ECO:0000313" key="10">
    <source>
        <dbReference type="EMBL" id="SEI62768.1"/>
    </source>
</evidence>
<dbReference type="InterPro" id="IPR020948">
    <property type="entry name" value="P_starv_induced_PsiE-like"/>
</dbReference>
<evidence type="ECO:0000256" key="3">
    <source>
        <dbReference type="ARBA" id="ARBA00021903"/>
    </source>
</evidence>